<dbReference type="EMBL" id="AP022608">
    <property type="protein sequence ID" value="BBZ16768.1"/>
    <property type="molecule type" value="Genomic_DNA"/>
</dbReference>
<protein>
    <submittedName>
        <fullName evidence="1">Uncharacterized protein</fullName>
    </submittedName>
</protein>
<accession>A0A7I7WLP9</accession>
<dbReference type="RefSeq" id="WP_163685563.1">
    <property type="nucleotide sequence ID" value="NZ_AP022608.1"/>
</dbReference>
<sequence length="122" mass="13314">MGWFDRVVRINAGARVTRASKREALSAFDELNTLGVERDRLIREGLPEVATIVGFEQNVAATTVGAWHELSLDVELAGGEPYRATRRVALELSTAPHIAVGARVPVRVDPKDRSTVLVVTQP</sequence>
<dbReference type="Proteomes" id="UP000466187">
    <property type="component" value="Chromosome"/>
</dbReference>
<reference evidence="1 2" key="1">
    <citation type="journal article" date="2019" name="Emerg. Microbes Infect.">
        <title>Comprehensive subspecies identification of 175 nontuberculous mycobacteria species based on 7547 genomic profiles.</title>
        <authorList>
            <person name="Matsumoto Y."/>
            <person name="Kinjo T."/>
            <person name="Motooka D."/>
            <person name="Nabeya D."/>
            <person name="Jung N."/>
            <person name="Uechi K."/>
            <person name="Horii T."/>
            <person name="Iida T."/>
            <person name="Fujita J."/>
            <person name="Nakamura S."/>
        </authorList>
    </citation>
    <scope>NUCLEOTIDE SEQUENCE [LARGE SCALE GENOMIC DNA]</scope>
    <source>
        <strain evidence="1 2">JCM 12688</strain>
    </source>
</reference>
<dbReference type="KEGG" id="mgad:MGAD_11030"/>
<proteinExistence type="predicted"/>
<evidence type="ECO:0000313" key="2">
    <source>
        <dbReference type="Proteomes" id="UP000466187"/>
    </source>
</evidence>
<gene>
    <name evidence="1" type="ORF">MGAD_11030</name>
</gene>
<evidence type="ECO:0000313" key="1">
    <source>
        <dbReference type="EMBL" id="BBZ16768.1"/>
    </source>
</evidence>
<organism evidence="1 2">
    <name type="scientific">Mycolicibacterium gadium</name>
    <name type="common">Mycobacterium gadium</name>
    <dbReference type="NCBI Taxonomy" id="1794"/>
    <lineage>
        <taxon>Bacteria</taxon>
        <taxon>Bacillati</taxon>
        <taxon>Actinomycetota</taxon>
        <taxon>Actinomycetes</taxon>
        <taxon>Mycobacteriales</taxon>
        <taxon>Mycobacteriaceae</taxon>
        <taxon>Mycolicibacterium</taxon>
    </lineage>
</organism>
<dbReference type="AlphaFoldDB" id="A0A7I7WLP9"/>
<name>A0A7I7WLP9_MYCGU</name>